<comment type="caution">
    <text evidence="2">The sequence shown here is derived from an EMBL/GenBank/DDBJ whole genome shotgun (WGS) entry which is preliminary data.</text>
</comment>
<feature type="transmembrane region" description="Helical" evidence="1">
    <location>
        <begin position="148"/>
        <end position="167"/>
    </location>
</feature>
<keyword evidence="1" id="KW-0472">Membrane</keyword>
<keyword evidence="1" id="KW-1133">Transmembrane helix</keyword>
<sequence length="293" mass="33186">MAWMKTPIKFILSPIEFVFNDVGNTLCRFAVGFGIQGFVHSWLPTALVSSNETLVVVIWYVFAVDEIINPHAPKTDDRCVVTLQWLEFVYKDFFSSLCGIAVGLGIKALLGLWLPMDLVSSFEAFVVVIWYIFAVDEIINPLTQKTDALCVLNLPWLVVLSVILLQGSRRVECQLKQPSTRSNWRRRDATTAGGPIRRAWESCNVEIHRLNEAVTAWTDIAKFVNAYRGQCEAVWSEFSKSSYDAFLEKAWNLSVKLYRIDTLHRICDRESHFNKCGTCADAADGIVYGCRAK</sequence>
<gene>
    <name evidence="2" type="ORF">Ae201684_005096</name>
</gene>
<name>A0A6G0XG41_9STRA</name>
<dbReference type="EMBL" id="VJMJ01000066">
    <property type="protein sequence ID" value="KAF0739170.1"/>
    <property type="molecule type" value="Genomic_DNA"/>
</dbReference>
<accession>A0A6G0XG41</accession>
<reference evidence="2 3" key="1">
    <citation type="submission" date="2019-07" db="EMBL/GenBank/DDBJ databases">
        <title>Genomics analysis of Aphanomyces spp. identifies a new class of oomycete effector associated with host adaptation.</title>
        <authorList>
            <person name="Gaulin E."/>
        </authorList>
    </citation>
    <scope>NUCLEOTIDE SEQUENCE [LARGE SCALE GENOMIC DNA]</scope>
    <source>
        <strain evidence="2 3">ATCC 201684</strain>
    </source>
</reference>
<proteinExistence type="predicted"/>
<organism evidence="2 3">
    <name type="scientific">Aphanomyces euteiches</name>
    <dbReference type="NCBI Taxonomy" id="100861"/>
    <lineage>
        <taxon>Eukaryota</taxon>
        <taxon>Sar</taxon>
        <taxon>Stramenopiles</taxon>
        <taxon>Oomycota</taxon>
        <taxon>Saprolegniomycetes</taxon>
        <taxon>Saprolegniales</taxon>
        <taxon>Verrucalvaceae</taxon>
        <taxon>Aphanomyces</taxon>
    </lineage>
</organism>
<feature type="transmembrane region" description="Helical" evidence="1">
    <location>
        <begin position="119"/>
        <end position="136"/>
    </location>
</feature>
<dbReference type="AlphaFoldDB" id="A0A6G0XG41"/>
<evidence type="ECO:0000313" key="2">
    <source>
        <dbReference type="EMBL" id="KAF0739170.1"/>
    </source>
</evidence>
<keyword evidence="1" id="KW-0812">Transmembrane</keyword>
<evidence type="ECO:0000256" key="1">
    <source>
        <dbReference type="SAM" id="Phobius"/>
    </source>
</evidence>
<dbReference type="Proteomes" id="UP000481153">
    <property type="component" value="Unassembled WGS sequence"/>
</dbReference>
<feature type="transmembrane region" description="Helical" evidence="1">
    <location>
        <begin position="93"/>
        <end position="113"/>
    </location>
</feature>
<keyword evidence="3" id="KW-1185">Reference proteome</keyword>
<dbReference type="VEuPathDB" id="FungiDB:AeMF1_015322"/>
<protein>
    <submittedName>
        <fullName evidence="2">Uncharacterized protein</fullName>
    </submittedName>
</protein>
<evidence type="ECO:0000313" key="3">
    <source>
        <dbReference type="Proteomes" id="UP000481153"/>
    </source>
</evidence>